<proteinExistence type="predicted"/>
<gene>
    <name evidence="1" type="ordered locus">Cthe_1416</name>
</gene>
<dbReference type="Proteomes" id="UP000002145">
    <property type="component" value="Chromosome"/>
</dbReference>
<dbReference type="EMBL" id="CP000568">
    <property type="protein sequence ID" value="ABN52647.1"/>
    <property type="molecule type" value="Genomic_DNA"/>
</dbReference>
<dbReference type="KEGG" id="cth:Cthe_1416"/>
<evidence type="ECO:0000313" key="1">
    <source>
        <dbReference type="EMBL" id="ABN52647.1"/>
    </source>
</evidence>
<evidence type="ECO:0000313" key="2">
    <source>
        <dbReference type="Proteomes" id="UP000002145"/>
    </source>
</evidence>
<name>A3DFB8_ACET2</name>
<organism evidence="1 2">
    <name type="scientific">Acetivibrio thermocellus (strain ATCC 27405 / DSM 1237 / JCM 9322 / NBRC 103400 / NCIMB 10682 / NRRL B-4536 / VPI 7372)</name>
    <name type="common">Clostridium thermocellum</name>
    <dbReference type="NCBI Taxonomy" id="203119"/>
    <lineage>
        <taxon>Bacteria</taxon>
        <taxon>Bacillati</taxon>
        <taxon>Bacillota</taxon>
        <taxon>Clostridia</taxon>
        <taxon>Eubacteriales</taxon>
        <taxon>Oscillospiraceae</taxon>
        <taxon>Acetivibrio</taxon>
    </lineage>
</organism>
<keyword evidence="2" id="KW-1185">Reference proteome</keyword>
<dbReference type="AlphaFoldDB" id="A3DFB8"/>
<sequence>MKSSSGRLLGIDLQTKKNFKMQLDGEENNMAIATNDGKYLIAIKSNSDGSHCIRQYKLKSDKIVHEEIVAPEMGIPIEIYTRDEPSTCIILFQKDNGEVISCKYNCKEE</sequence>
<reference evidence="1 2" key="2">
    <citation type="journal article" date="2013" name="Biotechnol. Biofuels">
        <title>Global transcriptome analysis of Clostridium thermocellum ATCC 27405 during growth on dilute acid pretreated Populus and switchgrass.</title>
        <authorList>
            <person name="Wilson C.M."/>
            <person name="Rodriguez M.Jr."/>
            <person name="Johnson C.M."/>
            <person name="Martin S.L."/>
            <person name="Chu T.M."/>
            <person name="Wolfinger R.D."/>
            <person name="Hauser L.J."/>
            <person name="Land M.L."/>
            <person name="Klingeman D.M."/>
            <person name="Syed M.H."/>
            <person name="Ragauskas A.J."/>
            <person name="Tschaplinski T.J."/>
            <person name="Mielenz J.R."/>
            <person name="Brown S.D."/>
        </authorList>
    </citation>
    <scope>NUCLEOTIDE SEQUENCE [LARGE SCALE GENOMIC DNA]</scope>
    <source>
        <strain evidence="2">ATCC 27405 / DSM 1237 / JCM 9322 / NBRC 103400 / NCIMB 10682 / NRRL B-4536 / VPI 7372</strain>
    </source>
</reference>
<protein>
    <submittedName>
        <fullName evidence="1">Uncharacterized protein</fullName>
    </submittedName>
</protein>
<reference evidence="2" key="1">
    <citation type="submission" date="2007-02" db="EMBL/GenBank/DDBJ databases">
        <title>Complete sequence of Clostridium thermocellum ATCC 27405.</title>
        <authorList>
            <consortium name="US DOE Joint Genome Institute"/>
            <person name="Copeland A."/>
            <person name="Lucas S."/>
            <person name="Lapidus A."/>
            <person name="Barry K."/>
            <person name="Detter J.C."/>
            <person name="Glavina del Rio T."/>
            <person name="Hammon N."/>
            <person name="Israni S."/>
            <person name="Dalin E."/>
            <person name="Tice H."/>
            <person name="Pitluck S."/>
            <person name="Chertkov O."/>
            <person name="Brettin T."/>
            <person name="Bruce D."/>
            <person name="Han C."/>
            <person name="Tapia R."/>
            <person name="Gilna P."/>
            <person name="Schmutz J."/>
            <person name="Larimer F."/>
            <person name="Land M."/>
            <person name="Hauser L."/>
            <person name="Kyrpides N."/>
            <person name="Mikhailova N."/>
            <person name="Wu J.H.D."/>
            <person name="Newcomb M."/>
            <person name="Richardson P."/>
        </authorList>
    </citation>
    <scope>NUCLEOTIDE SEQUENCE [LARGE SCALE GENOMIC DNA]</scope>
    <source>
        <strain evidence="2">ATCC 27405 / DSM 1237 / JCM 9322 / NBRC 103400 / NCIMB 10682 / NRRL B-4536 / VPI 7372</strain>
    </source>
</reference>
<accession>A3DFB8</accession>
<dbReference type="HOGENOM" id="CLU_2179337_0_0_9"/>
<dbReference type="STRING" id="203119.Cthe_1416"/>